<dbReference type="InterPro" id="IPR056021">
    <property type="entry name" value="DUF7600"/>
</dbReference>
<dbReference type="SUPFAM" id="SSF81383">
    <property type="entry name" value="F-box domain"/>
    <property type="match status" value="1"/>
</dbReference>
<dbReference type="Proteomes" id="UP000036947">
    <property type="component" value="Unassembled WGS sequence"/>
</dbReference>
<evidence type="ECO:0000259" key="1">
    <source>
        <dbReference type="Pfam" id="PF24539"/>
    </source>
</evidence>
<reference evidence="2 3" key="1">
    <citation type="journal article" date="2015" name="BMC Genomics">
        <title>The genome of the truffle-parasite Tolypocladium ophioglossoides and the evolution of antifungal peptaibiotics.</title>
        <authorList>
            <person name="Quandt C.A."/>
            <person name="Bushley K.E."/>
            <person name="Spatafora J.W."/>
        </authorList>
    </citation>
    <scope>NUCLEOTIDE SEQUENCE [LARGE SCALE GENOMIC DNA]</scope>
    <source>
        <strain evidence="2 3">CBS 100239</strain>
    </source>
</reference>
<name>A0A0L0NCL2_TOLOC</name>
<organism evidence="2 3">
    <name type="scientific">Tolypocladium ophioglossoides (strain CBS 100239)</name>
    <name type="common">Snaketongue truffleclub</name>
    <name type="synonym">Elaphocordyceps ophioglossoides</name>
    <dbReference type="NCBI Taxonomy" id="1163406"/>
    <lineage>
        <taxon>Eukaryota</taxon>
        <taxon>Fungi</taxon>
        <taxon>Dikarya</taxon>
        <taxon>Ascomycota</taxon>
        <taxon>Pezizomycotina</taxon>
        <taxon>Sordariomycetes</taxon>
        <taxon>Hypocreomycetidae</taxon>
        <taxon>Hypocreales</taxon>
        <taxon>Ophiocordycipitaceae</taxon>
        <taxon>Tolypocladium</taxon>
    </lineage>
</organism>
<proteinExistence type="predicted"/>
<keyword evidence="3" id="KW-1185">Reference proteome</keyword>
<feature type="domain" description="DUF7600" evidence="1">
    <location>
        <begin position="346"/>
        <end position="486"/>
    </location>
</feature>
<dbReference type="Pfam" id="PF24539">
    <property type="entry name" value="DUF7600"/>
    <property type="match status" value="1"/>
</dbReference>
<sequence length="503" mass="56543">MAFTIVSCVICGNDVRDDGRGPSRWLEQFRLSEFGMDLEDLGQSYPVDGNKNPTGIAVSGVGVYSNPRANRWIVPFAFDRRWDDMDPPLSDQVGVMHQGAIDERYGYPVHEACWALADEVFSPHPVPHTTLFEICECLPAPLAYTGLSWGHDYGGLLTINDVDFYPWEDRVEKRVPTDAQVLVAREDPRHVDELKLLIREQPQAPPIRLSSTAQTVTGDEDCFGALPVEIRLLIACSLSTADAANLRLASRAFTFVFQDGQFWASRFTTSGDRSWIFEAPEWVRDAEASNRQLDWRWLYHRTNATNCSQGVRNRQRVWTLLQDMREALSLQWMGSPVPFKAWLVSSQLKWAEVTANIHPGDLRNESFNEGCRISSKLKVSIPRATLRLEVFLVRLGRDEHVAGLRFISNQEETLSLGYRGERKQVVWLHGALSGFELAMGSRGVQGIQCVFDDGGRSPWVGCRDNLPRTRRLVSPGCIVAVEAGFDVGHASTPKSVPPNRRIC</sequence>
<dbReference type="AlphaFoldDB" id="A0A0L0NCL2"/>
<accession>A0A0L0NCL2</accession>
<dbReference type="EMBL" id="LFRF01000008">
    <property type="protein sequence ID" value="KND91480.1"/>
    <property type="molecule type" value="Genomic_DNA"/>
</dbReference>
<dbReference type="STRING" id="1163406.A0A0L0NCL2"/>
<gene>
    <name evidence="2" type="ORF">TOPH_03696</name>
</gene>
<evidence type="ECO:0000313" key="2">
    <source>
        <dbReference type="EMBL" id="KND91480.1"/>
    </source>
</evidence>
<protein>
    <recommendedName>
        <fullName evidence="1">DUF7600 domain-containing protein</fullName>
    </recommendedName>
</protein>
<dbReference type="OrthoDB" id="5273847at2759"/>
<evidence type="ECO:0000313" key="3">
    <source>
        <dbReference type="Proteomes" id="UP000036947"/>
    </source>
</evidence>
<comment type="caution">
    <text evidence="2">The sequence shown here is derived from an EMBL/GenBank/DDBJ whole genome shotgun (WGS) entry which is preliminary data.</text>
</comment>
<dbReference type="InterPro" id="IPR036047">
    <property type="entry name" value="F-box-like_dom_sf"/>
</dbReference>